<dbReference type="SUPFAM" id="SSF53448">
    <property type="entry name" value="Nucleotide-diphospho-sugar transferases"/>
    <property type="match status" value="1"/>
</dbReference>
<dbReference type="PANTHER" id="PTHR43685:SF11">
    <property type="entry name" value="GLYCOSYLTRANSFERASE TAGX-RELATED"/>
    <property type="match status" value="1"/>
</dbReference>
<keyword evidence="2" id="KW-0808">Transferase</keyword>
<dbReference type="InterPro" id="IPR050834">
    <property type="entry name" value="Glycosyltransf_2"/>
</dbReference>
<dbReference type="RefSeq" id="WP_185796664.1">
    <property type="nucleotide sequence ID" value="NZ_JACLQD010000002.1"/>
</dbReference>
<accession>A0A842I5A2</accession>
<dbReference type="InterPro" id="IPR029044">
    <property type="entry name" value="Nucleotide-diphossugar_trans"/>
</dbReference>
<sequence length="314" mass="34346">MTPWLSVAMPLHNGASLLPATLESAARERPEGVEFILFDSSPDPGPTCRIAESYSGRLALRWVATPEIVSWTAKTNRAVTEARAPHVCMLHQDDLWLPGHLASVRDAMGRAPDASLSVGPSQFIDDAGRAIGAWNLPFATGSQTPDTVLSALIVQNSIAIPSPVIRRDHWIACGGLDDALWYTADWDLYLKIARQGPFFIREKATTAFRLHGASLTVKGAKDAAAFRDQLERVLARHLPHLPAAQARRDTRLARASVEVNCFLAAALHKAERHPLRLVAMLLGLGPAGLARYLHRSRLVDRALPRLRLKRLGGI</sequence>
<dbReference type="EMBL" id="JACLQD010000002">
    <property type="protein sequence ID" value="MBC2835030.1"/>
    <property type="molecule type" value="Genomic_DNA"/>
</dbReference>
<comment type="caution">
    <text evidence="2">The sequence shown here is derived from an EMBL/GenBank/DDBJ whole genome shotgun (WGS) entry which is preliminary data.</text>
</comment>
<dbReference type="Gene3D" id="3.90.550.10">
    <property type="entry name" value="Spore Coat Polysaccharide Biosynthesis Protein SpsA, Chain A"/>
    <property type="match status" value="1"/>
</dbReference>
<dbReference type="Proteomes" id="UP000555411">
    <property type="component" value="Unassembled WGS sequence"/>
</dbReference>
<dbReference type="Pfam" id="PF00535">
    <property type="entry name" value="Glycos_transf_2"/>
    <property type="match status" value="1"/>
</dbReference>
<name>A0A842I5A2_9RHOB</name>
<evidence type="ECO:0000313" key="3">
    <source>
        <dbReference type="Proteomes" id="UP000555411"/>
    </source>
</evidence>
<keyword evidence="3" id="KW-1185">Reference proteome</keyword>
<dbReference type="PANTHER" id="PTHR43685">
    <property type="entry name" value="GLYCOSYLTRANSFERASE"/>
    <property type="match status" value="1"/>
</dbReference>
<feature type="domain" description="Glycosyltransferase 2-like" evidence="1">
    <location>
        <begin position="6"/>
        <end position="117"/>
    </location>
</feature>
<dbReference type="GO" id="GO:0016740">
    <property type="term" value="F:transferase activity"/>
    <property type="evidence" value="ECO:0007669"/>
    <property type="project" value="UniProtKB-KW"/>
</dbReference>
<protein>
    <submittedName>
        <fullName evidence="2">Glycosyltransferase</fullName>
    </submittedName>
</protein>
<evidence type="ECO:0000259" key="1">
    <source>
        <dbReference type="Pfam" id="PF00535"/>
    </source>
</evidence>
<evidence type="ECO:0000313" key="2">
    <source>
        <dbReference type="EMBL" id="MBC2835030.1"/>
    </source>
</evidence>
<dbReference type="InterPro" id="IPR001173">
    <property type="entry name" value="Glyco_trans_2-like"/>
</dbReference>
<organism evidence="2 3">
    <name type="scientific">Paragemmobacter straminiformis</name>
    <dbReference type="NCBI Taxonomy" id="2045119"/>
    <lineage>
        <taxon>Bacteria</taxon>
        <taxon>Pseudomonadati</taxon>
        <taxon>Pseudomonadota</taxon>
        <taxon>Alphaproteobacteria</taxon>
        <taxon>Rhodobacterales</taxon>
        <taxon>Paracoccaceae</taxon>
        <taxon>Paragemmobacter</taxon>
    </lineage>
</organism>
<proteinExistence type="predicted"/>
<dbReference type="AlphaFoldDB" id="A0A842I5A2"/>
<reference evidence="2 3" key="1">
    <citation type="journal article" date="2017" name="Int. J. Syst. Evol. Microbiol.">
        <title>Gemmobacter straminiformis sp. nov., isolated from an artificial fountain.</title>
        <authorList>
            <person name="Kang J.Y."/>
            <person name="Kim M.J."/>
            <person name="Chun J."/>
            <person name="Son K.P."/>
            <person name="Jahng K.Y."/>
        </authorList>
    </citation>
    <scope>NUCLEOTIDE SEQUENCE [LARGE SCALE GENOMIC DNA]</scope>
    <source>
        <strain evidence="2 3">CAM-8</strain>
    </source>
</reference>
<gene>
    <name evidence="2" type="ORF">H7F16_05890</name>
</gene>